<dbReference type="InterPro" id="IPR003673">
    <property type="entry name" value="CoA-Trfase_fam_III"/>
</dbReference>
<evidence type="ECO:0000313" key="4">
    <source>
        <dbReference type="Proteomes" id="UP000629287"/>
    </source>
</evidence>
<dbReference type="InterPro" id="IPR023606">
    <property type="entry name" value="CoA-Trfase_III_dom_1_sf"/>
</dbReference>
<accession>A0A8I0NV45</accession>
<dbReference type="InterPro" id="IPR044855">
    <property type="entry name" value="CoA-Trfase_III_dom3_sf"/>
</dbReference>
<dbReference type="AlphaFoldDB" id="A0A8I0NV45"/>
<dbReference type="Gene3D" id="3.40.50.10540">
    <property type="entry name" value="Crotonobetainyl-coa:carnitine coa-transferase, domain 1"/>
    <property type="match status" value="1"/>
</dbReference>
<dbReference type="Gene3D" id="3.30.1540.10">
    <property type="entry name" value="formyl-coa transferase, domain 3"/>
    <property type="match status" value="1"/>
</dbReference>
<reference evidence="3 4" key="1">
    <citation type="submission" date="2020-10" db="EMBL/GenBank/DDBJ databases">
        <title>Sequencing the genomes of 1000 actinobacteria strains.</title>
        <authorList>
            <person name="Klenk H.-P."/>
        </authorList>
    </citation>
    <scope>NUCLEOTIDE SEQUENCE [LARGE SCALE GENOMIC DNA]</scope>
    <source>
        <strain evidence="3 4">DSM 41803</strain>
    </source>
</reference>
<dbReference type="PANTHER" id="PTHR48228:SF6">
    <property type="entry name" value="L-CARNITINE COA-TRANSFERASE"/>
    <property type="match status" value="1"/>
</dbReference>
<organism evidence="3 4">
    <name type="scientific">Streptomyces stelliscabiei</name>
    <dbReference type="NCBI Taxonomy" id="146820"/>
    <lineage>
        <taxon>Bacteria</taxon>
        <taxon>Bacillati</taxon>
        <taxon>Actinomycetota</taxon>
        <taxon>Actinomycetes</taxon>
        <taxon>Kitasatosporales</taxon>
        <taxon>Streptomycetaceae</taxon>
        <taxon>Streptomyces</taxon>
    </lineage>
</organism>
<keyword evidence="2 3" id="KW-0808">Transferase</keyword>
<dbReference type="Proteomes" id="UP000629287">
    <property type="component" value="Unassembled WGS sequence"/>
</dbReference>
<proteinExistence type="inferred from homology"/>
<sequence>MSGLLQGLKVADLSIVTAGAAATQVLADFGADVVKIESGNRPDLYRLGFTGDKGGSSDLAFPPFRVANRNKRGLAVDLKTEEGHGIARRLISRSDVVVENFRRGAIERLGLGFADLVALRPDIVLVSISSQGATGPNRGFTSFGTTLDSLGGIQSLSGYDANTPTWSSGRINYPDQTANSLAPAVILAAVMAARADGRARWVDMSQRETVTSLLGDHILATSLGAPNPQPDANNAPGAPGWLSRCLGDDQWVAVSLETREDRSRLHAVVGDADEGDDEALRRATDAWAAGRTREEAAAELQAAGLAAAAVVSGHELLEDPDLHERGWWQTVELAEGGTERQRGPVVRFAANDPLIRRRAPHVGEHTAEVLAELEYTADEIDALLARGIVSAPQATTTPN</sequence>
<comment type="similarity">
    <text evidence="1">Belongs to the CoA-transferase III family.</text>
</comment>
<keyword evidence="4" id="KW-1185">Reference proteome</keyword>
<evidence type="ECO:0000256" key="1">
    <source>
        <dbReference type="ARBA" id="ARBA00008383"/>
    </source>
</evidence>
<dbReference type="InterPro" id="IPR050509">
    <property type="entry name" value="CoA-transferase_III"/>
</dbReference>
<dbReference type="GeneID" id="86824929"/>
<dbReference type="Pfam" id="PF02515">
    <property type="entry name" value="CoA_transf_3"/>
    <property type="match status" value="1"/>
</dbReference>
<dbReference type="OrthoDB" id="9797653at2"/>
<dbReference type="GO" id="GO:0016740">
    <property type="term" value="F:transferase activity"/>
    <property type="evidence" value="ECO:0007669"/>
    <property type="project" value="UniProtKB-KW"/>
</dbReference>
<protein>
    <submittedName>
        <fullName evidence="3">Crotonobetainyl-CoA:carnitine CoA-transferase CaiB-like acyl-CoA transferase</fullName>
    </submittedName>
</protein>
<dbReference type="RefSeq" id="WP_046915452.1">
    <property type="nucleotide sequence ID" value="NZ_JADBGF010000001.1"/>
</dbReference>
<evidence type="ECO:0000313" key="3">
    <source>
        <dbReference type="EMBL" id="MBE1594116.1"/>
    </source>
</evidence>
<dbReference type="PANTHER" id="PTHR48228">
    <property type="entry name" value="SUCCINYL-COA--D-CITRAMALATE COA-TRANSFERASE"/>
    <property type="match status" value="1"/>
</dbReference>
<comment type="caution">
    <text evidence="3">The sequence shown here is derived from an EMBL/GenBank/DDBJ whole genome shotgun (WGS) entry which is preliminary data.</text>
</comment>
<dbReference type="EMBL" id="JADBGF010000001">
    <property type="protein sequence ID" value="MBE1594116.1"/>
    <property type="molecule type" value="Genomic_DNA"/>
</dbReference>
<name>A0A8I0NV45_9ACTN</name>
<dbReference type="SUPFAM" id="SSF89796">
    <property type="entry name" value="CoA-transferase family III (CaiB/BaiF)"/>
    <property type="match status" value="1"/>
</dbReference>
<gene>
    <name evidence="3" type="ORF">H4687_000245</name>
</gene>
<evidence type="ECO:0000256" key="2">
    <source>
        <dbReference type="ARBA" id="ARBA00022679"/>
    </source>
</evidence>